<dbReference type="GO" id="GO:0032259">
    <property type="term" value="P:methylation"/>
    <property type="evidence" value="ECO:0007669"/>
    <property type="project" value="UniProtKB-KW"/>
</dbReference>
<comment type="similarity">
    <text evidence="6">Belongs to the class I-like SAM-binding methyltransferase superfamily. C5-methyltransferase family.</text>
</comment>
<comment type="caution">
    <text evidence="7">The sequence shown here is derived from an EMBL/GenBank/DDBJ whole genome shotgun (WGS) entry which is preliminary data.</text>
</comment>
<evidence type="ECO:0000313" key="8">
    <source>
        <dbReference type="Proteomes" id="UP001595765"/>
    </source>
</evidence>
<evidence type="ECO:0000313" key="7">
    <source>
        <dbReference type="EMBL" id="MFC4035746.1"/>
    </source>
</evidence>
<evidence type="ECO:0000256" key="3">
    <source>
        <dbReference type="ARBA" id="ARBA00022679"/>
    </source>
</evidence>
<name>A0ABV8I0Z9_9ACTN</name>
<keyword evidence="2 6" id="KW-0489">Methyltransferase</keyword>
<keyword evidence="8" id="KW-1185">Reference proteome</keyword>
<gene>
    <name evidence="7" type="ORF">ACFO3J_30375</name>
</gene>
<dbReference type="Pfam" id="PF00145">
    <property type="entry name" value="DNA_methylase"/>
    <property type="match status" value="1"/>
</dbReference>
<protein>
    <recommendedName>
        <fullName evidence="1">DNA (cytosine-5-)-methyltransferase</fullName>
        <ecNumber evidence="1">2.1.1.37</ecNumber>
    </recommendedName>
</protein>
<sequence>MAARRFSSLEICSGAGAQALGLERAGFDPVMLIDSKDVACKTVIRNRPHWDVRCLDVVDFDPAEHPETYDVDLLSGGLPRVKAAAAVGPTEDDPERNLLRAAIWLLTSVRPKALLLENVPALVEKDEYAEDRSWITKELAHAGYTAYWKVLNASEFGVPQNRKSGFLIALAEPFHAAFSWPEPSDRPAPTVGETLGASMAAHGWPGAERWAKQADRIGPALVGGSDHRGGGDLGPTGSKRAWAALGVDGNSLANELPNADFPADAVPKLTVRQAAMIQCIPEDWIIEGRKTAAYRQIGHAMPPPLAEAVGRAVASALSGRLGSPHVPVQDH</sequence>
<dbReference type="SUPFAM" id="SSF53335">
    <property type="entry name" value="S-adenosyl-L-methionine-dependent methyltransferases"/>
    <property type="match status" value="1"/>
</dbReference>
<accession>A0ABV8I0Z9</accession>
<dbReference type="InterPro" id="IPR050390">
    <property type="entry name" value="C5-Methyltransferase"/>
</dbReference>
<dbReference type="Gene3D" id="3.90.120.10">
    <property type="entry name" value="DNA Methylase, subunit A, domain 2"/>
    <property type="match status" value="1"/>
</dbReference>
<dbReference type="PRINTS" id="PR00105">
    <property type="entry name" value="C5METTRFRASE"/>
</dbReference>
<organism evidence="7 8">
    <name type="scientific">Streptomyces polygonati</name>
    <dbReference type="NCBI Taxonomy" id="1617087"/>
    <lineage>
        <taxon>Bacteria</taxon>
        <taxon>Bacillati</taxon>
        <taxon>Actinomycetota</taxon>
        <taxon>Actinomycetes</taxon>
        <taxon>Kitasatosporales</taxon>
        <taxon>Streptomycetaceae</taxon>
        <taxon>Streptomyces</taxon>
    </lineage>
</organism>
<dbReference type="EC" id="2.1.1.37" evidence="1"/>
<keyword evidence="4 6" id="KW-0949">S-adenosyl-L-methionine</keyword>
<evidence type="ECO:0000256" key="6">
    <source>
        <dbReference type="PROSITE-ProRule" id="PRU01016"/>
    </source>
</evidence>
<dbReference type="InterPro" id="IPR001525">
    <property type="entry name" value="C5_MeTfrase"/>
</dbReference>
<dbReference type="EMBL" id="JBHSBB010000029">
    <property type="protein sequence ID" value="MFC4035746.1"/>
    <property type="molecule type" value="Genomic_DNA"/>
</dbReference>
<dbReference type="PANTHER" id="PTHR10629:SF52">
    <property type="entry name" value="DNA (CYTOSINE-5)-METHYLTRANSFERASE 1"/>
    <property type="match status" value="1"/>
</dbReference>
<evidence type="ECO:0000256" key="5">
    <source>
        <dbReference type="ARBA" id="ARBA00022747"/>
    </source>
</evidence>
<evidence type="ECO:0000256" key="2">
    <source>
        <dbReference type="ARBA" id="ARBA00022603"/>
    </source>
</evidence>
<dbReference type="Proteomes" id="UP001595765">
    <property type="component" value="Unassembled WGS sequence"/>
</dbReference>
<proteinExistence type="inferred from homology"/>
<dbReference type="PROSITE" id="PS51679">
    <property type="entry name" value="SAM_MT_C5"/>
    <property type="match status" value="1"/>
</dbReference>
<keyword evidence="3 6" id="KW-0808">Transferase</keyword>
<dbReference type="PANTHER" id="PTHR10629">
    <property type="entry name" value="CYTOSINE-SPECIFIC METHYLTRANSFERASE"/>
    <property type="match status" value="1"/>
</dbReference>
<dbReference type="Gene3D" id="3.40.50.150">
    <property type="entry name" value="Vaccinia Virus protein VP39"/>
    <property type="match status" value="1"/>
</dbReference>
<evidence type="ECO:0000256" key="1">
    <source>
        <dbReference type="ARBA" id="ARBA00011975"/>
    </source>
</evidence>
<evidence type="ECO:0000256" key="4">
    <source>
        <dbReference type="ARBA" id="ARBA00022691"/>
    </source>
</evidence>
<dbReference type="InterPro" id="IPR029063">
    <property type="entry name" value="SAM-dependent_MTases_sf"/>
</dbReference>
<dbReference type="RefSeq" id="WP_386436222.1">
    <property type="nucleotide sequence ID" value="NZ_JBHSBB010000029.1"/>
</dbReference>
<comment type="caution">
    <text evidence="6">Lacks conserved residue(s) required for the propagation of feature annotation.</text>
</comment>
<dbReference type="GO" id="GO:0003886">
    <property type="term" value="F:DNA (cytosine-5-)-methyltransferase activity"/>
    <property type="evidence" value="ECO:0007669"/>
    <property type="project" value="UniProtKB-EC"/>
</dbReference>
<reference evidence="8" key="1">
    <citation type="journal article" date="2019" name="Int. J. Syst. Evol. Microbiol.">
        <title>The Global Catalogue of Microorganisms (GCM) 10K type strain sequencing project: providing services to taxonomists for standard genome sequencing and annotation.</title>
        <authorList>
            <consortium name="The Broad Institute Genomics Platform"/>
            <consortium name="The Broad Institute Genome Sequencing Center for Infectious Disease"/>
            <person name="Wu L."/>
            <person name="Ma J."/>
        </authorList>
    </citation>
    <scope>NUCLEOTIDE SEQUENCE [LARGE SCALE GENOMIC DNA]</scope>
    <source>
        <strain evidence="8">CGMCC 4.7237</strain>
    </source>
</reference>
<keyword evidence="5" id="KW-0680">Restriction system</keyword>